<protein>
    <submittedName>
        <fullName evidence="5">Unannotated protein</fullName>
    </submittedName>
</protein>
<dbReference type="GO" id="GO:0030246">
    <property type="term" value="F:carbohydrate binding"/>
    <property type="evidence" value="ECO:0007669"/>
    <property type="project" value="UniProtKB-ARBA"/>
</dbReference>
<keyword evidence="3" id="KW-0732">Signal</keyword>
<dbReference type="EMBL" id="CAFABK010000058">
    <property type="protein sequence ID" value="CAB4833164.1"/>
    <property type="molecule type" value="Genomic_DNA"/>
</dbReference>
<gene>
    <name evidence="5" type="ORF">UFOPK3204_01204</name>
</gene>
<dbReference type="PANTHER" id="PTHR46847:SF3">
    <property type="entry name" value="GALACTOFURANOSE-BINDING PROTEIN YTFQ"/>
    <property type="match status" value="1"/>
</dbReference>
<sequence length="388" mass="39275">MTNRITRGRTFAAIAAVGTLSVILAACSSGTTATTEPAAPAATEAAAPAATEAAAPAATVAVSLITKDSTNPFFVAMQEGAKTAAAASGVDLTVGSGKEEGDDAGQIALIENAIAQGQAGILITPMSVNVNEAIKKARDAGLYVIALDTPTDPPDVVDITFATDNCLAGEAIGQWTAGKLNGAKAIIARLVIFNDRMVSVDYCRDNGFLKGLGVDIVDPTIMGDEPTSGKYTTGAGGDYEIVCLEATGANEEGGRKGMETCLSKNPDINVVYTINEPTAFGADAALKAAGKTVGKDVFVVSVDGGLAGVEAVKAGSIQATSQQYPLRMASLGVEAIKAIADGGAPPANTSANGEFFDTGVTLCTEDPQDTVTAAPQENAQYCIDNAWG</sequence>
<feature type="domain" description="Periplasmic binding protein" evidence="4">
    <location>
        <begin position="63"/>
        <end position="342"/>
    </location>
</feature>
<evidence type="ECO:0000256" key="2">
    <source>
        <dbReference type="ARBA" id="ARBA00007639"/>
    </source>
</evidence>
<evidence type="ECO:0000313" key="5">
    <source>
        <dbReference type="EMBL" id="CAB4833164.1"/>
    </source>
</evidence>
<organism evidence="5">
    <name type="scientific">freshwater metagenome</name>
    <dbReference type="NCBI Taxonomy" id="449393"/>
    <lineage>
        <taxon>unclassified sequences</taxon>
        <taxon>metagenomes</taxon>
        <taxon>ecological metagenomes</taxon>
    </lineage>
</organism>
<dbReference type="GO" id="GO:0030313">
    <property type="term" value="C:cell envelope"/>
    <property type="evidence" value="ECO:0007669"/>
    <property type="project" value="UniProtKB-SubCell"/>
</dbReference>
<comment type="similarity">
    <text evidence="2">Belongs to the bacterial solute-binding protein 2 family.</text>
</comment>
<evidence type="ECO:0000259" key="4">
    <source>
        <dbReference type="Pfam" id="PF13407"/>
    </source>
</evidence>
<dbReference type="PROSITE" id="PS51257">
    <property type="entry name" value="PROKAR_LIPOPROTEIN"/>
    <property type="match status" value="1"/>
</dbReference>
<accession>A0A6J7AJU9</accession>
<dbReference type="InterPro" id="IPR025997">
    <property type="entry name" value="SBP_2_dom"/>
</dbReference>
<evidence type="ECO:0000256" key="1">
    <source>
        <dbReference type="ARBA" id="ARBA00004196"/>
    </source>
</evidence>
<name>A0A6J7AJU9_9ZZZZ</name>
<proteinExistence type="inferred from homology"/>
<comment type="subcellular location">
    <subcellularLocation>
        <location evidence="1">Cell envelope</location>
    </subcellularLocation>
</comment>
<dbReference type="Gene3D" id="3.40.50.2300">
    <property type="match status" value="2"/>
</dbReference>
<dbReference type="AlphaFoldDB" id="A0A6J7AJU9"/>
<dbReference type="SUPFAM" id="SSF53822">
    <property type="entry name" value="Periplasmic binding protein-like I"/>
    <property type="match status" value="1"/>
</dbReference>
<evidence type="ECO:0000256" key="3">
    <source>
        <dbReference type="ARBA" id="ARBA00022729"/>
    </source>
</evidence>
<dbReference type="InterPro" id="IPR028082">
    <property type="entry name" value="Peripla_BP_I"/>
</dbReference>
<dbReference type="PANTHER" id="PTHR46847">
    <property type="entry name" value="D-ALLOSE-BINDING PERIPLASMIC PROTEIN-RELATED"/>
    <property type="match status" value="1"/>
</dbReference>
<reference evidence="5" key="1">
    <citation type="submission" date="2020-05" db="EMBL/GenBank/DDBJ databases">
        <authorList>
            <person name="Chiriac C."/>
            <person name="Salcher M."/>
            <person name="Ghai R."/>
            <person name="Kavagutti S V."/>
        </authorList>
    </citation>
    <scope>NUCLEOTIDE SEQUENCE</scope>
</reference>
<dbReference type="Pfam" id="PF13407">
    <property type="entry name" value="Peripla_BP_4"/>
    <property type="match status" value="1"/>
</dbReference>